<comment type="caution">
    <text evidence="1">The sequence shown here is derived from an EMBL/GenBank/DDBJ whole genome shotgun (WGS) entry which is preliminary data.</text>
</comment>
<keyword evidence="2" id="KW-1185">Reference proteome</keyword>
<dbReference type="EMBL" id="JAVHNS010000014">
    <property type="protein sequence ID" value="KAK6335922.1"/>
    <property type="molecule type" value="Genomic_DNA"/>
</dbReference>
<evidence type="ECO:0000313" key="2">
    <source>
        <dbReference type="Proteomes" id="UP001373714"/>
    </source>
</evidence>
<sequence length="217" mass="24795">MGPGPGDMSDAPLTFASGADYSYEDAPDTYDRHTGRPIKPTSGLIPMRVSTAIHMGGSTANPIELSRGIIPQPTGPRYAKYAKTKPTVIVNRAEWVYFRCRKVTDDNGYTTFSYTFNWKAGVRYEDVLSVDLLECDVKEHLKPPLKYNLNYIFQDRGTGGIWGVDRWHFEMITGKIQWEYKLSSRDSIGRILEPVEYIWRGESELSRTSEWTRLRLV</sequence>
<dbReference type="Proteomes" id="UP001373714">
    <property type="component" value="Unassembled WGS sequence"/>
</dbReference>
<proteinExistence type="predicted"/>
<organism evidence="1 2">
    <name type="scientific">Orbilia blumenaviensis</name>
    <dbReference type="NCBI Taxonomy" id="1796055"/>
    <lineage>
        <taxon>Eukaryota</taxon>
        <taxon>Fungi</taxon>
        <taxon>Dikarya</taxon>
        <taxon>Ascomycota</taxon>
        <taxon>Pezizomycotina</taxon>
        <taxon>Orbiliomycetes</taxon>
        <taxon>Orbiliales</taxon>
        <taxon>Orbiliaceae</taxon>
        <taxon>Orbilia</taxon>
    </lineage>
</organism>
<dbReference type="AlphaFoldDB" id="A0AAV9U554"/>
<reference evidence="1 2" key="1">
    <citation type="submission" date="2019-10" db="EMBL/GenBank/DDBJ databases">
        <authorList>
            <person name="Palmer J.M."/>
        </authorList>
    </citation>
    <scope>NUCLEOTIDE SEQUENCE [LARGE SCALE GENOMIC DNA]</scope>
    <source>
        <strain evidence="1 2">TWF730</strain>
    </source>
</reference>
<protein>
    <submittedName>
        <fullName evidence="1">Uncharacterized protein</fullName>
    </submittedName>
</protein>
<name>A0AAV9U554_9PEZI</name>
<accession>A0AAV9U554</accession>
<gene>
    <name evidence="1" type="ORF">TWF730_003296</name>
</gene>
<evidence type="ECO:0000313" key="1">
    <source>
        <dbReference type="EMBL" id="KAK6335922.1"/>
    </source>
</evidence>